<protein>
    <recommendedName>
        <fullName evidence="3">FMN-dependent NADH-azoreductase</fullName>
    </recommendedName>
</protein>
<dbReference type="InterPro" id="IPR029039">
    <property type="entry name" value="Flavoprotein-like_sf"/>
</dbReference>
<proteinExistence type="predicted"/>
<dbReference type="SUPFAM" id="SSF52218">
    <property type="entry name" value="Flavoproteins"/>
    <property type="match status" value="1"/>
</dbReference>
<dbReference type="Gene3D" id="3.40.50.360">
    <property type="match status" value="1"/>
</dbReference>
<evidence type="ECO:0008006" key="3">
    <source>
        <dbReference type="Google" id="ProtNLM"/>
    </source>
</evidence>
<evidence type="ECO:0000313" key="2">
    <source>
        <dbReference type="Proteomes" id="UP001343492"/>
    </source>
</evidence>
<accession>A0ABU7GJ43</accession>
<name>A0ABU7GJ43_9SPHN</name>
<organism evidence="1 2">
    <name type="scientific">Altererythrobacter litoralis</name>
    <dbReference type="NCBI Taxonomy" id="3113904"/>
    <lineage>
        <taxon>Bacteria</taxon>
        <taxon>Pseudomonadati</taxon>
        <taxon>Pseudomonadota</taxon>
        <taxon>Alphaproteobacteria</taxon>
        <taxon>Sphingomonadales</taxon>
        <taxon>Erythrobacteraceae</taxon>
        <taxon>Altererythrobacter</taxon>
    </lineage>
</organism>
<keyword evidence="2" id="KW-1185">Reference proteome</keyword>
<comment type="caution">
    <text evidence="1">The sequence shown here is derived from an EMBL/GenBank/DDBJ whole genome shotgun (WGS) entry which is preliminary data.</text>
</comment>
<gene>
    <name evidence="1" type="ORF">VRS74_11210</name>
</gene>
<reference evidence="1 2" key="1">
    <citation type="submission" date="2024-01" db="EMBL/GenBank/DDBJ databases">
        <title>The genome sequence of Erythrobacteraceae sp. strain 1XM1-14.</title>
        <authorList>
            <person name="Liu Y."/>
        </authorList>
    </citation>
    <scope>NUCLEOTIDE SEQUENCE [LARGE SCALE GENOMIC DNA]</scope>
    <source>
        <strain evidence="1 2">1XM1-14</strain>
    </source>
</reference>
<sequence length="69" mass="7621">MKIVYIDGSMSAFTSRTRFRGTCSAKVMTKLTQVYPDAEIVYRDLAADPLPHLSAHTLPAIFGQAESED</sequence>
<dbReference type="EMBL" id="JAZDQV010000012">
    <property type="protein sequence ID" value="MEE1878251.1"/>
    <property type="molecule type" value="Genomic_DNA"/>
</dbReference>
<dbReference type="Proteomes" id="UP001343492">
    <property type="component" value="Unassembled WGS sequence"/>
</dbReference>
<evidence type="ECO:0000313" key="1">
    <source>
        <dbReference type="EMBL" id="MEE1878251.1"/>
    </source>
</evidence>